<dbReference type="eggNOG" id="COG0784">
    <property type="taxonomic scope" value="Bacteria"/>
</dbReference>
<dbReference type="Gene3D" id="3.30.565.10">
    <property type="entry name" value="Histidine kinase-like ATPase, C-terminal domain"/>
    <property type="match status" value="1"/>
</dbReference>
<feature type="transmembrane region" description="Helical" evidence="7">
    <location>
        <begin position="267"/>
        <end position="287"/>
    </location>
</feature>
<keyword evidence="4" id="KW-0902">Two-component regulatory system</keyword>
<keyword evidence="11" id="KW-0418">Kinase</keyword>
<dbReference type="InterPro" id="IPR001789">
    <property type="entry name" value="Sig_transdc_resp-reg_receiver"/>
</dbReference>
<evidence type="ECO:0000256" key="4">
    <source>
        <dbReference type="ARBA" id="ARBA00023012"/>
    </source>
</evidence>
<feature type="domain" description="Response regulatory" evidence="9">
    <location>
        <begin position="572"/>
        <end position="686"/>
    </location>
</feature>
<dbReference type="Gene3D" id="3.40.50.2300">
    <property type="match status" value="1"/>
</dbReference>
<dbReference type="eggNOG" id="COG3452">
    <property type="taxonomic scope" value="Bacteria"/>
</dbReference>
<dbReference type="InterPro" id="IPR003661">
    <property type="entry name" value="HisK_dim/P_dom"/>
</dbReference>
<keyword evidence="6" id="KW-0175">Coiled coil</keyword>
<evidence type="ECO:0000256" key="5">
    <source>
        <dbReference type="PROSITE-ProRule" id="PRU00169"/>
    </source>
</evidence>
<dbReference type="CDD" id="cd17546">
    <property type="entry name" value="REC_hyHK_CKI1_RcsC-like"/>
    <property type="match status" value="1"/>
</dbReference>
<dbReference type="CDD" id="cd16922">
    <property type="entry name" value="HATPase_EvgS-ArcB-TorS-like"/>
    <property type="match status" value="1"/>
</dbReference>
<dbReference type="SMART" id="SM00387">
    <property type="entry name" value="HATPase_c"/>
    <property type="match status" value="1"/>
</dbReference>
<dbReference type="InterPro" id="IPR005467">
    <property type="entry name" value="His_kinase_dom"/>
</dbReference>
<comment type="catalytic activity">
    <reaction evidence="1">
        <text>ATP + protein L-histidine = ADP + protein N-phospho-L-histidine.</text>
        <dbReference type="EC" id="2.7.13.3"/>
    </reaction>
</comment>
<evidence type="ECO:0000259" key="8">
    <source>
        <dbReference type="PROSITE" id="PS50109"/>
    </source>
</evidence>
<dbReference type="PANTHER" id="PTHR45339:SF1">
    <property type="entry name" value="HYBRID SIGNAL TRANSDUCTION HISTIDINE KINASE J"/>
    <property type="match status" value="1"/>
</dbReference>
<dbReference type="Pfam" id="PF02518">
    <property type="entry name" value="HATPase_c"/>
    <property type="match status" value="1"/>
</dbReference>
<evidence type="ECO:0000256" key="2">
    <source>
        <dbReference type="ARBA" id="ARBA00012438"/>
    </source>
</evidence>
<dbReference type="SMART" id="SM01079">
    <property type="entry name" value="CHASE"/>
    <property type="match status" value="1"/>
</dbReference>
<keyword evidence="11" id="KW-0808">Transferase</keyword>
<accession>G8R1U9</accession>
<dbReference type="PROSITE" id="PS50839">
    <property type="entry name" value="CHASE"/>
    <property type="match status" value="1"/>
</dbReference>
<dbReference type="eggNOG" id="COG5002">
    <property type="taxonomic scope" value="Bacteria"/>
</dbReference>
<dbReference type="EMBL" id="CP003156">
    <property type="protein sequence ID" value="AEV32875.1"/>
    <property type="molecule type" value="Genomic_DNA"/>
</dbReference>
<keyword evidence="7" id="KW-0812">Transmembrane</keyword>
<dbReference type="FunFam" id="3.30.565.10:FF:000010">
    <property type="entry name" value="Sensor histidine kinase RcsC"/>
    <property type="match status" value="1"/>
</dbReference>
<dbReference type="SUPFAM" id="SSF47384">
    <property type="entry name" value="Homodimeric domain of signal transducing histidine kinase"/>
    <property type="match status" value="1"/>
</dbReference>
<keyword evidence="12" id="KW-1185">Reference proteome</keyword>
<dbReference type="Pfam" id="PF00072">
    <property type="entry name" value="Response_reg"/>
    <property type="match status" value="1"/>
</dbReference>
<dbReference type="SUPFAM" id="SSF52172">
    <property type="entry name" value="CheY-like"/>
    <property type="match status" value="1"/>
</dbReference>
<evidence type="ECO:0000256" key="6">
    <source>
        <dbReference type="SAM" id="Coils"/>
    </source>
</evidence>
<dbReference type="InterPro" id="IPR011006">
    <property type="entry name" value="CheY-like_superfamily"/>
</dbReference>
<gene>
    <name evidence="11" type="ordered locus">Oweho_1896</name>
</gene>
<dbReference type="RefSeq" id="WP_014202231.1">
    <property type="nucleotide sequence ID" value="NC_016599.1"/>
</dbReference>
<dbReference type="STRING" id="926562.Oweho_1896"/>
<dbReference type="SMART" id="SM00388">
    <property type="entry name" value="HisKA"/>
    <property type="match status" value="1"/>
</dbReference>
<evidence type="ECO:0000313" key="12">
    <source>
        <dbReference type="Proteomes" id="UP000005631"/>
    </source>
</evidence>
<dbReference type="PROSITE" id="PS50110">
    <property type="entry name" value="RESPONSE_REGULATORY"/>
    <property type="match status" value="1"/>
</dbReference>
<evidence type="ECO:0000256" key="1">
    <source>
        <dbReference type="ARBA" id="ARBA00000085"/>
    </source>
</evidence>
<reference evidence="11 12" key="1">
    <citation type="journal article" date="2012" name="Stand. Genomic Sci.">
        <title>Genome sequence of the orange-pigmented seawater bacterium Owenweeksia hongkongensis type strain (UST20020801(T)).</title>
        <authorList>
            <person name="Riedel T."/>
            <person name="Held B."/>
            <person name="Nolan M."/>
            <person name="Lucas S."/>
            <person name="Lapidus A."/>
            <person name="Tice H."/>
            <person name="Del Rio T.G."/>
            <person name="Cheng J.F."/>
            <person name="Han C."/>
            <person name="Tapia R."/>
            <person name="Goodwin L.A."/>
            <person name="Pitluck S."/>
            <person name="Liolios K."/>
            <person name="Mavromatis K."/>
            <person name="Pagani I."/>
            <person name="Ivanova N."/>
            <person name="Mikhailova N."/>
            <person name="Pati A."/>
            <person name="Chen A."/>
            <person name="Palaniappan K."/>
            <person name="Rohde M."/>
            <person name="Tindall B.J."/>
            <person name="Detter J.C."/>
            <person name="Goker M."/>
            <person name="Woyke T."/>
            <person name="Bristow J."/>
            <person name="Eisen J.A."/>
            <person name="Markowitz V."/>
            <person name="Hugenholtz P."/>
            <person name="Klenk H.P."/>
            <person name="Kyrpides N.C."/>
        </authorList>
    </citation>
    <scope>NUCLEOTIDE SEQUENCE</scope>
    <source>
        <strain evidence="12">DSM 17368 / JCM 12287 / NRRL B-23963</strain>
    </source>
</reference>
<dbReference type="GO" id="GO:0000155">
    <property type="term" value="F:phosphorelay sensor kinase activity"/>
    <property type="evidence" value="ECO:0007669"/>
    <property type="project" value="InterPro"/>
</dbReference>
<dbReference type="AlphaFoldDB" id="G8R1U9"/>
<organism evidence="11 12">
    <name type="scientific">Owenweeksia hongkongensis (strain DSM 17368 / CIP 108786 / JCM 12287 / NRRL B-23963 / UST20020801)</name>
    <dbReference type="NCBI Taxonomy" id="926562"/>
    <lineage>
        <taxon>Bacteria</taxon>
        <taxon>Pseudomonadati</taxon>
        <taxon>Bacteroidota</taxon>
        <taxon>Flavobacteriia</taxon>
        <taxon>Flavobacteriales</taxon>
        <taxon>Owenweeksiaceae</taxon>
        <taxon>Owenweeksia</taxon>
    </lineage>
</organism>
<dbReference type="Pfam" id="PF03924">
    <property type="entry name" value="CHASE"/>
    <property type="match status" value="1"/>
</dbReference>
<dbReference type="InterPro" id="IPR006189">
    <property type="entry name" value="CHASE_dom"/>
</dbReference>
<feature type="modified residue" description="4-aspartylphosphate" evidence="5">
    <location>
        <position position="621"/>
    </location>
</feature>
<dbReference type="Proteomes" id="UP000005631">
    <property type="component" value="Chromosome"/>
</dbReference>
<dbReference type="Pfam" id="PF00512">
    <property type="entry name" value="HisKA"/>
    <property type="match status" value="1"/>
</dbReference>
<evidence type="ECO:0000259" key="9">
    <source>
        <dbReference type="PROSITE" id="PS50110"/>
    </source>
</evidence>
<dbReference type="PRINTS" id="PR00344">
    <property type="entry name" value="BCTRLSENSOR"/>
</dbReference>
<dbReference type="InterPro" id="IPR004358">
    <property type="entry name" value="Sig_transdc_His_kin-like_C"/>
</dbReference>
<proteinExistence type="predicted"/>
<keyword evidence="7" id="KW-1133">Transmembrane helix</keyword>
<dbReference type="OrthoDB" id="9811889at2"/>
<dbReference type="KEGG" id="oho:Oweho_1896"/>
<dbReference type="SMART" id="SM00448">
    <property type="entry name" value="REC"/>
    <property type="match status" value="1"/>
</dbReference>
<evidence type="ECO:0000313" key="11">
    <source>
        <dbReference type="EMBL" id="AEV32875.1"/>
    </source>
</evidence>
<dbReference type="PANTHER" id="PTHR45339">
    <property type="entry name" value="HYBRID SIGNAL TRANSDUCTION HISTIDINE KINASE J"/>
    <property type="match status" value="1"/>
</dbReference>
<keyword evidence="7" id="KW-0472">Membrane</keyword>
<feature type="domain" description="Histidine kinase" evidence="8">
    <location>
        <begin position="330"/>
        <end position="550"/>
    </location>
</feature>
<dbReference type="Gene3D" id="1.10.287.130">
    <property type="match status" value="1"/>
</dbReference>
<dbReference type="HOGENOM" id="CLU_000445_114_62_10"/>
<dbReference type="CDD" id="cd00082">
    <property type="entry name" value="HisKA"/>
    <property type="match status" value="1"/>
</dbReference>
<dbReference type="InterPro" id="IPR036890">
    <property type="entry name" value="HATPase_C_sf"/>
</dbReference>
<feature type="coiled-coil region" evidence="6">
    <location>
        <begin position="296"/>
        <end position="323"/>
    </location>
</feature>
<keyword evidence="3 5" id="KW-0597">Phosphoprotein</keyword>
<sequence>MIKKKKGNHRFYRSVDIAVSIAVGLVLSILVAYIWQLYSKDIREARSNKMEVTGQFISDQFQHVIEDNTQLLNNLKQRIEVTNGDYLKYWKFDAQLMISQNPSFQLVEWIDSNMVIRDVEPLEGNEAVIDLDISNIPYRRDAWIKSSLDSSINVTKWANLTQGGNSFLVDAPVYYDGTFQGTITAGMVFNNHFDAVMAGREEYSLVLYDDKGTLFYSVGDTNLFPQAENFIFESKVPVKLGADQLWTLKLKPTKSFFGFNTWFESNLGFILGLIIALMMGITLFLLLQSSREKRRVSHINRELKKLNSALSKEKHRAEEASMAKSEFLSNMSHEIRTPLNAILGFIDILNRKKLEDESMKYLRMMTFSSKNLLALVNDVLEIDRIESGKVELLARDFNPLEEVRLLLDLYEQSFEEKGLNLTLDTEVKQGKVALGDSLKFNQVLTNLLRNSFKFTQLGGVKLEYTEEVVGENLNVKIVLEDTGIGIPAANLDKIFDRFSQVETGYTRKYEGTGLGLAITKKLIDAMGGSISVSSIENQGTEFSVTFVFPLGDSDFGQGAEKEEEAVSYLGKEILIAEDNPMNVLVLSKLLEQFGIMADVASDGLEALQKLETKSYDLIFMDLHMPEMDGLEATRKIRGKGLNLPIVALSANITKKSREESKSSGMQDYITKPFTREVILRILSKYLS</sequence>
<evidence type="ECO:0000259" key="10">
    <source>
        <dbReference type="PROSITE" id="PS50839"/>
    </source>
</evidence>
<dbReference type="SUPFAM" id="SSF55874">
    <property type="entry name" value="ATPase domain of HSP90 chaperone/DNA topoisomerase II/histidine kinase"/>
    <property type="match status" value="1"/>
</dbReference>
<protein>
    <recommendedName>
        <fullName evidence="2">histidine kinase</fullName>
        <ecNumber evidence="2">2.7.13.3</ecNumber>
    </recommendedName>
</protein>
<evidence type="ECO:0000256" key="7">
    <source>
        <dbReference type="SAM" id="Phobius"/>
    </source>
</evidence>
<dbReference type="EC" id="2.7.13.3" evidence="2"/>
<feature type="domain" description="CHASE" evidence="10">
    <location>
        <begin position="111"/>
        <end position="185"/>
    </location>
</feature>
<dbReference type="PROSITE" id="PS50109">
    <property type="entry name" value="HIS_KIN"/>
    <property type="match status" value="1"/>
</dbReference>
<evidence type="ECO:0000256" key="3">
    <source>
        <dbReference type="ARBA" id="ARBA00022553"/>
    </source>
</evidence>
<dbReference type="InterPro" id="IPR003594">
    <property type="entry name" value="HATPase_dom"/>
</dbReference>
<dbReference type="InterPro" id="IPR036097">
    <property type="entry name" value="HisK_dim/P_sf"/>
</dbReference>
<feature type="transmembrane region" description="Helical" evidence="7">
    <location>
        <begin position="12"/>
        <end position="35"/>
    </location>
</feature>
<name>G8R1U9_OWEHD</name>